<dbReference type="AlphaFoldDB" id="A0A154PSY0"/>
<dbReference type="GO" id="GO:0003676">
    <property type="term" value="F:nucleic acid binding"/>
    <property type="evidence" value="ECO:0007669"/>
    <property type="project" value="InterPro"/>
</dbReference>
<feature type="compositionally biased region" description="Acidic residues" evidence="1">
    <location>
        <begin position="402"/>
        <end position="419"/>
    </location>
</feature>
<dbReference type="PANTHER" id="PTHR47326">
    <property type="entry name" value="TRANSPOSABLE ELEMENT TC3 TRANSPOSASE-LIKE PROTEIN"/>
    <property type="match status" value="1"/>
</dbReference>
<dbReference type="Gene3D" id="3.30.420.10">
    <property type="entry name" value="Ribonuclease H-like superfamily/Ribonuclease H"/>
    <property type="match status" value="2"/>
</dbReference>
<evidence type="ECO:0000313" key="3">
    <source>
        <dbReference type="Proteomes" id="UP000076502"/>
    </source>
</evidence>
<reference evidence="2 3" key="1">
    <citation type="submission" date="2015-07" db="EMBL/GenBank/DDBJ databases">
        <title>The genome of Dufourea novaeangliae.</title>
        <authorList>
            <person name="Pan H."/>
            <person name="Kapheim K."/>
        </authorList>
    </citation>
    <scope>NUCLEOTIDE SEQUENCE [LARGE SCALE GENOMIC DNA]</scope>
    <source>
        <strain evidence="2">0120121106</strain>
        <tissue evidence="2">Whole body</tissue>
    </source>
</reference>
<name>A0A154PSY0_DUFNO</name>
<protein>
    <submittedName>
        <fullName evidence="2">Uncharacterized protein</fullName>
    </submittedName>
</protein>
<feature type="compositionally biased region" description="Basic and acidic residues" evidence="1">
    <location>
        <begin position="351"/>
        <end position="364"/>
    </location>
</feature>
<accession>A0A154PSY0</accession>
<dbReference type="PANTHER" id="PTHR47326:SF1">
    <property type="entry name" value="HTH PSQ-TYPE DOMAIN-CONTAINING PROTEIN"/>
    <property type="match status" value="1"/>
</dbReference>
<dbReference type="OrthoDB" id="7550800at2759"/>
<feature type="region of interest" description="Disordered" evidence="1">
    <location>
        <begin position="348"/>
        <end position="452"/>
    </location>
</feature>
<sequence>MFPYKIQLVQELKPTDYAQRMDYVISLLEKQDQSTDFIHNLIMSDEAHFELNGFVNKQNCRIWATENPRAVHQQQLHPLKCTVWCGISSERIIGPYFFENEAGNAITINAAQYRAMLENFLRPAVENHPQLWFQQGGATAHTARETMALLRDIFGERIISRNMRLTENIAAVAQSVREQPSTSTRHRSQELNISRTSLRRILHKDLGMNAYKVQLVQELKPHDHPMRFRFAQWAEDRLIEDEHFYRKIIFSDEAHFHLGGYVNKQNCRIWGSENPHVIVEKPMHPQRVTVWCGFWSGGIIGPFFFENEQGNAVTVNGDRYRAMLSDFLFPKIEEDDIDDIWFQQDGATNQDSKRMAKRLGEKRRQALRLRQKRVNKAKKHRAGVKSRMSRDESIAPESPEVVIEDSDSGESGEGMEVETSDSRGEEPIRHSGPSRTTETGKGRDKEEPKRRTLAIKLEDREVTKDTGNYIFDQFFKRSLRAGRVFSLLRWGIKGGGVLFTTKCERTMKMMEESGMKFRSSRVMRCQIEDLDKRHVVTMWCSHSTMLFKDLKEAVQIEYPALGAEDWILWKEADPEDKGREFSVKMRPRSAQHLRRWNGKFRLCGGVIRVVCKIM</sequence>
<keyword evidence="3" id="KW-1185">Reference proteome</keyword>
<feature type="compositionally biased region" description="Basic residues" evidence="1">
    <location>
        <begin position="365"/>
        <end position="384"/>
    </location>
</feature>
<dbReference type="STRING" id="178035.A0A154PSY0"/>
<dbReference type="EMBL" id="KQ435186">
    <property type="protein sequence ID" value="KZC15025.1"/>
    <property type="molecule type" value="Genomic_DNA"/>
</dbReference>
<dbReference type="Proteomes" id="UP000076502">
    <property type="component" value="Unassembled WGS sequence"/>
</dbReference>
<evidence type="ECO:0000313" key="2">
    <source>
        <dbReference type="EMBL" id="KZC15025.1"/>
    </source>
</evidence>
<evidence type="ECO:0000256" key="1">
    <source>
        <dbReference type="SAM" id="MobiDB-lite"/>
    </source>
</evidence>
<dbReference type="InterPro" id="IPR036397">
    <property type="entry name" value="RNaseH_sf"/>
</dbReference>
<feature type="compositionally biased region" description="Basic and acidic residues" evidence="1">
    <location>
        <begin position="438"/>
        <end position="452"/>
    </location>
</feature>
<feature type="compositionally biased region" description="Basic and acidic residues" evidence="1">
    <location>
        <begin position="420"/>
        <end position="429"/>
    </location>
</feature>
<gene>
    <name evidence="2" type="ORF">WN55_08618</name>
</gene>
<proteinExistence type="predicted"/>
<organism evidence="2 3">
    <name type="scientific">Dufourea novaeangliae</name>
    <name type="common">Sweat bee</name>
    <dbReference type="NCBI Taxonomy" id="178035"/>
    <lineage>
        <taxon>Eukaryota</taxon>
        <taxon>Metazoa</taxon>
        <taxon>Ecdysozoa</taxon>
        <taxon>Arthropoda</taxon>
        <taxon>Hexapoda</taxon>
        <taxon>Insecta</taxon>
        <taxon>Pterygota</taxon>
        <taxon>Neoptera</taxon>
        <taxon>Endopterygota</taxon>
        <taxon>Hymenoptera</taxon>
        <taxon>Apocrita</taxon>
        <taxon>Aculeata</taxon>
        <taxon>Apoidea</taxon>
        <taxon>Anthophila</taxon>
        <taxon>Halictidae</taxon>
        <taxon>Rophitinae</taxon>
        <taxon>Dufourea</taxon>
    </lineage>
</organism>